<gene>
    <name evidence="1" type="ORF">WKI58_09245</name>
</gene>
<evidence type="ECO:0000313" key="1">
    <source>
        <dbReference type="EMBL" id="MEJ8656713.1"/>
    </source>
</evidence>
<name>A0ACC6QE07_9ACTN</name>
<accession>A0ACC6QE07</accession>
<proteinExistence type="predicted"/>
<reference evidence="1" key="1">
    <citation type="submission" date="2024-03" db="EMBL/GenBank/DDBJ databases">
        <title>Novel Streptomyces species of biotechnological and ecological value are a feature of Machair soil.</title>
        <authorList>
            <person name="Prole J.R."/>
            <person name="Goodfellow M."/>
            <person name="Allenby N."/>
            <person name="Ward A.C."/>
        </authorList>
    </citation>
    <scope>NUCLEOTIDE SEQUENCE</scope>
    <source>
        <strain evidence="1">MS1.AVA.4</strain>
    </source>
</reference>
<organism evidence="1 2">
    <name type="scientific">Streptomyces pratisoli</name>
    <dbReference type="NCBI Taxonomy" id="3139917"/>
    <lineage>
        <taxon>Bacteria</taxon>
        <taxon>Bacillati</taxon>
        <taxon>Actinomycetota</taxon>
        <taxon>Actinomycetes</taxon>
        <taxon>Kitasatosporales</taxon>
        <taxon>Streptomycetaceae</taxon>
        <taxon>Streptomyces</taxon>
    </lineage>
</organism>
<sequence length="413" mass="44221">MAGQGFFGRAAGRRTASLVAAGLLLTGGCTDPEGPDTAGHDIQRTLDARAAAVLRNDEDGYLAALDPAARQLREAGRSELASLADVPLRSWEYRLTDVRRSGDRATVEAELSYRFDGYDSAPVTADRSLDLTERGGRWYVTADRPGRGEGQHLWQQGDIEVVRSARSLVLGVGQRPARLREIAADADRAVPAVSAAWPERWAGRVVVLVPASLDAMGRLLGAPAEGYKGIAAVTTGETGGSAAVRADRVIVNPEAYGVLGDVGRRVVLTHETAHVATRAHTSATTPVWLSEGFADWAAYRGTGRTAAETAPELQRAVRRGDPPARLPADADFAFGADAEALGRAYGSGWLACEFIAERWDEGRLRALYRAVGDAEPREGARESALESALNKVLGTSMEAFTAGWREYVRERLT</sequence>
<keyword evidence="2" id="KW-1185">Reference proteome</keyword>
<evidence type="ECO:0000313" key="2">
    <source>
        <dbReference type="Proteomes" id="UP001375539"/>
    </source>
</evidence>
<comment type="caution">
    <text evidence="1">The sequence shown here is derived from an EMBL/GenBank/DDBJ whole genome shotgun (WGS) entry which is preliminary data.</text>
</comment>
<dbReference type="Proteomes" id="UP001375539">
    <property type="component" value="Unassembled WGS sequence"/>
</dbReference>
<protein>
    <submittedName>
        <fullName evidence="1">Uncharacterized protein</fullName>
    </submittedName>
</protein>
<dbReference type="EMBL" id="JBBKAI010000002">
    <property type="protein sequence ID" value="MEJ8656713.1"/>
    <property type="molecule type" value="Genomic_DNA"/>
</dbReference>